<dbReference type="SMART" id="SM00382">
    <property type="entry name" value="AAA"/>
    <property type="match status" value="2"/>
</dbReference>
<gene>
    <name evidence="5" type="ORF">GCM10023203_02400</name>
</gene>
<evidence type="ECO:0000313" key="5">
    <source>
        <dbReference type="EMBL" id="GAA4859043.1"/>
    </source>
</evidence>
<evidence type="ECO:0000256" key="2">
    <source>
        <dbReference type="ARBA" id="ARBA00022741"/>
    </source>
</evidence>
<dbReference type="InterPro" id="IPR017871">
    <property type="entry name" value="ABC_transporter-like_CS"/>
</dbReference>
<dbReference type="InterPro" id="IPR032781">
    <property type="entry name" value="ABC_tran_Xtn"/>
</dbReference>
<dbReference type="GO" id="GO:0005524">
    <property type="term" value="F:ATP binding"/>
    <property type="evidence" value="ECO:0007669"/>
    <property type="project" value="UniProtKB-KW"/>
</dbReference>
<keyword evidence="1" id="KW-0677">Repeat</keyword>
<reference evidence="6" key="1">
    <citation type="journal article" date="2019" name="Int. J. Syst. Evol. Microbiol.">
        <title>The Global Catalogue of Microorganisms (GCM) 10K type strain sequencing project: providing services to taxonomists for standard genome sequencing and annotation.</title>
        <authorList>
            <consortium name="The Broad Institute Genomics Platform"/>
            <consortium name="The Broad Institute Genome Sequencing Center for Infectious Disease"/>
            <person name="Wu L."/>
            <person name="Ma J."/>
        </authorList>
    </citation>
    <scope>NUCLEOTIDE SEQUENCE [LARGE SCALE GENOMIC DNA]</scope>
    <source>
        <strain evidence="6">JCM 17983</strain>
    </source>
</reference>
<keyword evidence="2" id="KW-0547">Nucleotide-binding</keyword>
<accession>A0ABP9DVZ7</accession>
<dbReference type="EMBL" id="BAABHQ010000001">
    <property type="protein sequence ID" value="GAA4859043.1"/>
    <property type="molecule type" value="Genomic_DNA"/>
</dbReference>
<feature type="domain" description="ABC transporter" evidence="4">
    <location>
        <begin position="335"/>
        <end position="540"/>
    </location>
</feature>
<keyword evidence="3 5" id="KW-0067">ATP-binding</keyword>
<dbReference type="PANTHER" id="PTHR19211:SF14">
    <property type="entry name" value="ATP-BINDING CASSETTE SUB-FAMILY F MEMBER 1"/>
    <property type="match status" value="1"/>
</dbReference>
<keyword evidence="6" id="KW-1185">Reference proteome</keyword>
<dbReference type="InterPro" id="IPR027417">
    <property type="entry name" value="P-loop_NTPase"/>
</dbReference>
<dbReference type="RefSeq" id="WP_274233721.1">
    <property type="nucleotide sequence ID" value="NZ_BAABHQ010000001.1"/>
</dbReference>
<comment type="caution">
    <text evidence="5">The sequence shown here is derived from an EMBL/GenBank/DDBJ whole genome shotgun (WGS) entry which is preliminary data.</text>
</comment>
<evidence type="ECO:0000256" key="3">
    <source>
        <dbReference type="ARBA" id="ARBA00022840"/>
    </source>
</evidence>
<dbReference type="PROSITE" id="PS50893">
    <property type="entry name" value="ABC_TRANSPORTER_2"/>
    <property type="match status" value="2"/>
</dbReference>
<dbReference type="InterPro" id="IPR050611">
    <property type="entry name" value="ABCF"/>
</dbReference>
<dbReference type="PROSITE" id="PS00211">
    <property type="entry name" value="ABC_TRANSPORTER_1"/>
    <property type="match status" value="2"/>
</dbReference>
<name>A0ABP9DVZ7_9PSEU</name>
<dbReference type="Pfam" id="PF00005">
    <property type="entry name" value="ABC_tran"/>
    <property type="match status" value="2"/>
</dbReference>
<evidence type="ECO:0000259" key="4">
    <source>
        <dbReference type="PROSITE" id="PS50893"/>
    </source>
</evidence>
<dbReference type="PANTHER" id="PTHR19211">
    <property type="entry name" value="ATP-BINDING TRANSPORT PROTEIN-RELATED"/>
    <property type="match status" value="1"/>
</dbReference>
<dbReference type="InterPro" id="IPR003439">
    <property type="entry name" value="ABC_transporter-like_ATP-bd"/>
</dbReference>
<dbReference type="SUPFAM" id="SSF52540">
    <property type="entry name" value="P-loop containing nucleoside triphosphate hydrolases"/>
    <property type="match status" value="2"/>
</dbReference>
<dbReference type="Proteomes" id="UP001500457">
    <property type="component" value="Unassembled WGS sequence"/>
</dbReference>
<proteinExistence type="predicted"/>
<evidence type="ECO:0000313" key="6">
    <source>
        <dbReference type="Proteomes" id="UP001500457"/>
    </source>
</evidence>
<organism evidence="5 6">
    <name type="scientific">Actinomycetospora straminea</name>
    <dbReference type="NCBI Taxonomy" id="663607"/>
    <lineage>
        <taxon>Bacteria</taxon>
        <taxon>Bacillati</taxon>
        <taxon>Actinomycetota</taxon>
        <taxon>Actinomycetes</taxon>
        <taxon>Pseudonocardiales</taxon>
        <taxon>Pseudonocardiaceae</taxon>
        <taxon>Actinomycetospora</taxon>
    </lineage>
</organism>
<evidence type="ECO:0000256" key="1">
    <source>
        <dbReference type="ARBA" id="ARBA00022737"/>
    </source>
</evidence>
<dbReference type="CDD" id="cd03221">
    <property type="entry name" value="ABCF_EF-3"/>
    <property type="match status" value="2"/>
</dbReference>
<dbReference type="Gene3D" id="3.40.50.300">
    <property type="entry name" value="P-loop containing nucleotide triphosphate hydrolases"/>
    <property type="match status" value="2"/>
</dbReference>
<protein>
    <submittedName>
        <fullName evidence="5">ABC-F family ATP-binding cassette domain-containing protein</fullName>
    </submittedName>
</protein>
<sequence length="541" mass="57945">MITATDLELRAGSRVLLAGTTLRVQPGDRIGLVGRNGAGKTTTLRSLAGVGEPYGGVIRSTGPVGYLPQDPREGDLTVLARDRVLSARGLDELLREMEKTQTAMAELADDAARDRAIAKYGRLEERFADLGGYAAESEAGRICSNLGLPDRVLGQPLRTLSGGQRRRVELARILFAASGDAGGNAGTTLLLDEPTNHLDADSIGWLRSFLTAHEGGLVVISHDTELIGDVVNKVWFLDATRGELDAYNMGWKKYQQARADDEARRRRERANAEKKAGALQVQAAKMGAKATKAVAAKQMARRAQAMLDGLDAERVDDKVAHIRFPSPAPCGRVPMTAEGLSKTYGSLEVFTGVDLAVDRGSRVVILGLNGAGKTTLLRILAGAETPDTGEVLAGHGLRTGYFAQEHDTLDMDRTVWENARSAAPDTGEQQLRTLLGAFMFTGEQLEQPAGTLSGGERTRLALAGLVSSAANVLLLDEPTNNLDPASREKVLDALRRFEGAVVLVTHDPGAVEALEPERVILLPDGTEDHFSTEHLELVELA</sequence>
<dbReference type="InterPro" id="IPR003593">
    <property type="entry name" value="AAA+_ATPase"/>
</dbReference>
<dbReference type="Pfam" id="PF12848">
    <property type="entry name" value="ABC_tran_Xtn"/>
    <property type="match status" value="1"/>
</dbReference>
<feature type="domain" description="ABC transporter" evidence="4">
    <location>
        <begin position="2"/>
        <end position="264"/>
    </location>
</feature>